<keyword evidence="3" id="KW-0687">Ribonucleoprotein</keyword>
<evidence type="ECO:0000313" key="5">
    <source>
        <dbReference type="Proteomes" id="UP000070544"/>
    </source>
</evidence>
<evidence type="ECO:0000256" key="2">
    <source>
        <dbReference type="ARBA" id="ARBA00022980"/>
    </source>
</evidence>
<dbReference type="Proteomes" id="UP000070544">
    <property type="component" value="Unassembled WGS sequence"/>
</dbReference>
<dbReference type="PANTHER" id="PTHR12919">
    <property type="entry name" value="30S RIBOSOMAL PROTEIN S16"/>
    <property type="match status" value="1"/>
</dbReference>
<dbReference type="OMA" id="PNDYNER"/>
<dbReference type="NCBIfam" id="TIGR00002">
    <property type="entry name" value="S16"/>
    <property type="match status" value="1"/>
</dbReference>
<dbReference type="GO" id="GO:0032543">
    <property type="term" value="P:mitochondrial translation"/>
    <property type="evidence" value="ECO:0007669"/>
    <property type="project" value="TreeGrafter"/>
</dbReference>
<gene>
    <name evidence="4" type="ORF">M427DRAFT_133877</name>
</gene>
<dbReference type="STRING" id="1344416.A0A139AJ17"/>
<dbReference type="PANTHER" id="PTHR12919:SF20">
    <property type="entry name" value="SMALL RIBOSOMAL SUBUNIT PROTEIN BS16M"/>
    <property type="match status" value="1"/>
</dbReference>
<organism evidence="4 5">
    <name type="scientific">Gonapodya prolifera (strain JEL478)</name>
    <name type="common">Monoblepharis prolifera</name>
    <dbReference type="NCBI Taxonomy" id="1344416"/>
    <lineage>
        <taxon>Eukaryota</taxon>
        <taxon>Fungi</taxon>
        <taxon>Fungi incertae sedis</taxon>
        <taxon>Chytridiomycota</taxon>
        <taxon>Chytridiomycota incertae sedis</taxon>
        <taxon>Monoblepharidomycetes</taxon>
        <taxon>Monoblepharidales</taxon>
        <taxon>Gonapodyaceae</taxon>
        <taxon>Gonapodya</taxon>
    </lineage>
</organism>
<keyword evidence="2 4" id="KW-0689">Ribosomal protein</keyword>
<dbReference type="EMBL" id="KQ965750">
    <property type="protein sequence ID" value="KXS16801.1"/>
    <property type="molecule type" value="Genomic_DNA"/>
</dbReference>
<dbReference type="HAMAP" id="MF_00385">
    <property type="entry name" value="Ribosomal_bS16"/>
    <property type="match status" value="1"/>
</dbReference>
<dbReference type="InterPro" id="IPR023803">
    <property type="entry name" value="Ribosomal_bS16_dom_sf"/>
</dbReference>
<dbReference type="OrthoDB" id="407221at2759"/>
<evidence type="ECO:0000256" key="1">
    <source>
        <dbReference type="ARBA" id="ARBA00006668"/>
    </source>
</evidence>
<reference evidence="4 5" key="1">
    <citation type="journal article" date="2015" name="Genome Biol. Evol.">
        <title>Phylogenomic analyses indicate that early fungi evolved digesting cell walls of algal ancestors of land plants.</title>
        <authorList>
            <person name="Chang Y."/>
            <person name="Wang S."/>
            <person name="Sekimoto S."/>
            <person name="Aerts A.L."/>
            <person name="Choi C."/>
            <person name="Clum A."/>
            <person name="LaButti K.M."/>
            <person name="Lindquist E.A."/>
            <person name="Yee Ngan C."/>
            <person name="Ohm R.A."/>
            <person name="Salamov A.A."/>
            <person name="Grigoriev I.V."/>
            <person name="Spatafora J.W."/>
            <person name="Berbee M.L."/>
        </authorList>
    </citation>
    <scope>NUCLEOTIDE SEQUENCE [LARGE SCALE GENOMIC DNA]</scope>
    <source>
        <strain evidence="4 5">JEL478</strain>
    </source>
</reference>
<protein>
    <submittedName>
        <fullName evidence="4">Ribosomal protein S16</fullName>
    </submittedName>
</protein>
<dbReference type="AlphaFoldDB" id="A0A139AJ17"/>
<name>A0A139AJ17_GONPJ</name>
<dbReference type="Gene3D" id="3.30.1320.10">
    <property type="match status" value="1"/>
</dbReference>
<dbReference type="Pfam" id="PF00886">
    <property type="entry name" value="Ribosomal_S16"/>
    <property type="match status" value="1"/>
</dbReference>
<dbReference type="GO" id="GO:0003735">
    <property type="term" value="F:structural constituent of ribosome"/>
    <property type="evidence" value="ECO:0007669"/>
    <property type="project" value="EnsemblFungi"/>
</dbReference>
<dbReference type="SUPFAM" id="SSF54565">
    <property type="entry name" value="Ribosomal protein S16"/>
    <property type="match status" value="1"/>
</dbReference>
<proteinExistence type="inferred from homology"/>
<dbReference type="InterPro" id="IPR000307">
    <property type="entry name" value="Ribosomal_bS16"/>
</dbReference>
<accession>A0A139AJ17</accession>
<comment type="similarity">
    <text evidence="1">Belongs to the bacterial ribosomal protein bS16 family.</text>
</comment>
<sequence>MGNLVRIRLARWGVRHNPFYGIVVAEARAPRDGRHIERIGTYNPIPDENGVKHIELDFARAKYWIANGAHPTDRVGWLLTKVGLLPPTPLQKQREAMAAKQVEMATKQAAATKRAT</sequence>
<evidence type="ECO:0000313" key="4">
    <source>
        <dbReference type="EMBL" id="KXS16801.1"/>
    </source>
</evidence>
<keyword evidence="5" id="KW-1185">Reference proteome</keyword>
<dbReference type="GO" id="GO:0005763">
    <property type="term" value="C:mitochondrial small ribosomal subunit"/>
    <property type="evidence" value="ECO:0007669"/>
    <property type="project" value="EnsemblFungi"/>
</dbReference>
<evidence type="ECO:0000256" key="3">
    <source>
        <dbReference type="ARBA" id="ARBA00023274"/>
    </source>
</evidence>